<dbReference type="KEGG" id="wce:WS08_0630"/>
<dbReference type="GO" id="GO:0005829">
    <property type="term" value="C:cytosol"/>
    <property type="evidence" value="ECO:0007669"/>
    <property type="project" value="InterPro"/>
</dbReference>
<evidence type="ECO:0000256" key="1">
    <source>
        <dbReference type="ARBA" id="ARBA00008831"/>
    </source>
</evidence>
<accession>A0A075TVI0</accession>
<keyword evidence="4" id="KW-0547">Nucleotide-binding</keyword>
<evidence type="ECO:0000313" key="11">
    <source>
        <dbReference type="Proteomes" id="UP000029079"/>
    </source>
</evidence>
<keyword evidence="3" id="KW-0444">Lipid biosynthesis</keyword>
<dbReference type="SUPFAM" id="SSF54211">
    <property type="entry name" value="Ribosomal protein S5 domain 2-like"/>
    <property type="match status" value="1"/>
</dbReference>
<dbReference type="EMBL" id="CP009223">
    <property type="protein sequence ID" value="AIM62884.1"/>
    <property type="molecule type" value="Genomic_DNA"/>
</dbReference>
<keyword evidence="7" id="KW-0456">Lyase</keyword>
<dbReference type="InterPro" id="IPR041431">
    <property type="entry name" value="Mvd1_C"/>
</dbReference>
<protein>
    <recommendedName>
        <fullName evidence="2">diphosphomevalonate decarboxylase</fullName>
        <ecNumber evidence="2">4.1.1.33</ecNumber>
    </recommendedName>
</protein>
<evidence type="ECO:0000256" key="2">
    <source>
        <dbReference type="ARBA" id="ARBA00012296"/>
    </source>
</evidence>
<dbReference type="STRING" id="759620.WS105_0692"/>
<evidence type="ECO:0000256" key="6">
    <source>
        <dbReference type="ARBA" id="ARBA00023098"/>
    </source>
</evidence>
<dbReference type="PANTHER" id="PTHR10977:SF3">
    <property type="entry name" value="DIPHOSPHOMEVALONATE DECARBOXYLASE"/>
    <property type="match status" value="1"/>
</dbReference>
<gene>
    <name evidence="10" type="ORF">WS74_0632</name>
</gene>
<dbReference type="Pfam" id="PF18376">
    <property type="entry name" value="MDD_C"/>
    <property type="match status" value="1"/>
</dbReference>
<dbReference type="Gene3D" id="3.30.230.10">
    <property type="match status" value="1"/>
</dbReference>
<dbReference type="SUPFAM" id="SSF55060">
    <property type="entry name" value="GHMP Kinase, C-terminal domain"/>
    <property type="match status" value="1"/>
</dbReference>
<dbReference type="GO" id="GO:0005524">
    <property type="term" value="F:ATP binding"/>
    <property type="evidence" value="ECO:0007669"/>
    <property type="project" value="UniProtKB-KW"/>
</dbReference>
<comment type="similarity">
    <text evidence="1">Belongs to the diphosphomevalonate decarboxylase family.</text>
</comment>
<dbReference type="KEGG" id="wci:WS105_0692"/>
<proteinExistence type="inferred from homology"/>
<name>A0A075TVI0_9LACO</name>
<dbReference type="Pfam" id="PF22700">
    <property type="entry name" value="MVD-like_N"/>
    <property type="match status" value="1"/>
</dbReference>
<feature type="domain" description="Diphosphomevalonate decarboxylase-like N-terminal" evidence="9">
    <location>
        <begin position="8"/>
        <end position="163"/>
    </location>
</feature>
<dbReference type="FunFam" id="3.30.230.10:FF:000072">
    <property type="entry name" value="Diphosphomevalonate decarboxylase"/>
    <property type="match status" value="1"/>
</dbReference>
<dbReference type="OrthoDB" id="5498344at2"/>
<evidence type="ECO:0000313" key="10">
    <source>
        <dbReference type="EMBL" id="AIM62884.1"/>
    </source>
</evidence>
<evidence type="ECO:0000256" key="3">
    <source>
        <dbReference type="ARBA" id="ARBA00022516"/>
    </source>
</evidence>
<dbReference type="Gene3D" id="3.30.70.890">
    <property type="entry name" value="GHMP kinase, C-terminal domain"/>
    <property type="match status" value="1"/>
</dbReference>
<dbReference type="InterPro" id="IPR014721">
    <property type="entry name" value="Ribsml_uS5_D2-typ_fold_subgr"/>
</dbReference>
<keyword evidence="5" id="KW-0067">ATP-binding</keyword>
<dbReference type="PANTHER" id="PTHR10977">
    <property type="entry name" value="DIPHOSPHOMEVALONATE DECARBOXYLASE"/>
    <property type="match status" value="1"/>
</dbReference>
<dbReference type="AlphaFoldDB" id="A0A075TVI0"/>
<dbReference type="NCBIfam" id="TIGR01240">
    <property type="entry name" value="mevDPdecarb"/>
    <property type="match status" value="1"/>
</dbReference>
<reference evidence="11" key="2">
    <citation type="submission" date="2014-08" db="EMBL/GenBank/DDBJ databases">
        <title>Complete genome of Weissella ceti strain WS74 isolated from diseased rainbow trout in Brazil.</title>
        <authorList>
            <person name="Figueiredo H.C.P."/>
            <person name="Leal C.A.G."/>
            <person name="Pereira F.L."/>
            <person name="Soares S.C."/>
            <person name="Dorella F.A."/>
            <person name="Carvalho A.F."/>
            <person name="Azevedo V.A.C."/>
        </authorList>
    </citation>
    <scope>NUCLEOTIDE SEQUENCE [LARGE SCALE GENOMIC DNA]</scope>
    <source>
        <strain evidence="11">WS74</strain>
    </source>
</reference>
<dbReference type="PIRSF" id="PIRSF015950">
    <property type="entry name" value="Mev_P_decrbx"/>
    <property type="match status" value="1"/>
</dbReference>
<dbReference type="InterPro" id="IPR053859">
    <property type="entry name" value="MVD-like_N"/>
</dbReference>
<evidence type="ECO:0000256" key="7">
    <source>
        <dbReference type="ARBA" id="ARBA00023239"/>
    </source>
</evidence>
<dbReference type="InterPro" id="IPR029765">
    <property type="entry name" value="Mev_diP_decarb"/>
</dbReference>
<dbReference type="GO" id="GO:0004163">
    <property type="term" value="F:diphosphomevalonate decarboxylase activity"/>
    <property type="evidence" value="ECO:0007669"/>
    <property type="project" value="UniProtKB-EC"/>
</dbReference>
<keyword evidence="11" id="KW-1185">Reference proteome</keyword>
<evidence type="ECO:0000256" key="4">
    <source>
        <dbReference type="ARBA" id="ARBA00022741"/>
    </source>
</evidence>
<dbReference type="RefSeq" id="WP_009765273.1">
    <property type="nucleotide sequence ID" value="NZ_CP009223.1"/>
</dbReference>
<dbReference type="InterPro" id="IPR020568">
    <property type="entry name" value="Ribosomal_Su5_D2-typ_SF"/>
</dbReference>
<dbReference type="Proteomes" id="UP000029079">
    <property type="component" value="Chromosome"/>
</dbReference>
<dbReference type="EC" id="4.1.1.33" evidence="2"/>
<dbReference type="PATRIC" id="fig|759620.7.peg.656"/>
<dbReference type="GO" id="GO:0019287">
    <property type="term" value="P:isopentenyl diphosphate biosynthetic process, mevalonate pathway"/>
    <property type="evidence" value="ECO:0007669"/>
    <property type="project" value="InterPro"/>
</dbReference>
<reference evidence="10 11" key="1">
    <citation type="journal article" date="2014" name="Genome Announc.">
        <title>Complete Genome Sequences of Fish Pathogenic Weissella ceti Strains WS74 and WS105.</title>
        <authorList>
            <person name="Figueiredo H.C."/>
            <person name="Leal C.A."/>
            <person name="Dorella F.A."/>
            <person name="Carvalho A.F."/>
            <person name="Soares S.C."/>
            <person name="Pereira F.L."/>
            <person name="Azevedo V.A."/>
        </authorList>
    </citation>
    <scope>NUCLEOTIDE SEQUENCE [LARGE SCALE GENOMIC DNA]</scope>
    <source>
        <strain evidence="10 11">WS74</strain>
    </source>
</reference>
<evidence type="ECO:0000256" key="5">
    <source>
        <dbReference type="ARBA" id="ARBA00022840"/>
    </source>
</evidence>
<evidence type="ECO:0000259" key="9">
    <source>
        <dbReference type="Pfam" id="PF22700"/>
    </source>
</evidence>
<dbReference type="InterPro" id="IPR005935">
    <property type="entry name" value="Mev_decarb"/>
</dbReference>
<dbReference type="KEGG" id="wct:WS74_0632"/>
<organism evidence="10 11">
    <name type="scientific">Weissella ceti</name>
    <dbReference type="NCBI Taxonomy" id="759620"/>
    <lineage>
        <taxon>Bacteria</taxon>
        <taxon>Bacillati</taxon>
        <taxon>Bacillota</taxon>
        <taxon>Bacilli</taxon>
        <taxon>Lactobacillales</taxon>
        <taxon>Lactobacillaceae</taxon>
        <taxon>Weissella</taxon>
    </lineage>
</organism>
<dbReference type="InterPro" id="IPR036554">
    <property type="entry name" value="GHMP_kinase_C_sf"/>
</dbReference>
<sequence length="329" mass="35518">METYTARAHTNIALLKYWGKADTTYMVPTTTSVSLTLDEFYTDTTVIFDETLTSDIVFLNEEQLTDKLAAKVIRVLDIVREQAGITSFARVSSTNHVPTAAGLASSASAFAALAGAASYAAGLEPSLADISRLARRGSGSASRSVFGGFVKWERGTDDLTSVAEPIQEKIDWPIQLVTVILNDQPKAIDSRSGMQHAQATSPFYQQWVDRTNAQTTAMIDALANHDLETIGDIAEANALEMHATNATAQPPFNYLTDKSWSVLSIVQNLRREGIPVYATMDAGPNVKLISDPKDTDRILAALHAWQPDVTTQVATPGPGIQIEKGSSIS</sequence>
<evidence type="ECO:0000259" key="8">
    <source>
        <dbReference type="Pfam" id="PF18376"/>
    </source>
</evidence>
<keyword evidence="6" id="KW-0443">Lipid metabolism</keyword>
<feature type="domain" description="Mvd1 C-terminal" evidence="8">
    <location>
        <begin position="178"/>
        <end position="309"/>
    </location>
</feature>